<reference evidence="1" key="1">
    <citation type="journal article" date="2015" name="Nature">
        <title>Complex archaea that bridge the gap between prokaryotes and eukaryotes.</title>
        <authorList>
            <person name="Spang A."/>
            <person name="Saw J.H."/>
            <person name="Jorgensen S.L."/>
            <person name="Zaremba-Niedzwiedzka K."/>
            <person name="Martijn J."/>
            <person name="Lind A.E."/>
            <person name="van Eijk R."/>
            <person name="Schleper C."/>
            <person name="Guy L."/>
            <person name="Ettema T.J."/>
        </authorList>
    </citation>
    <scope>NUCLEOTIDE SEQUENCE</scope>
</reference>
<dbReference type="AlphaFoldDB" id="A0A0F9Y5C0"/>
<sequence length="130" mass="14524">MTIATFTDLLQEARQQAKPQRLLFVFVRAELPDFPDDEQRRRFEKGEGGVLIPVVCVDKSTDDLSSMAALVEESDRTGFEWDLVFAAAMDDPADGAEIERQLQRMAESLQMGNITSFIAFDRHGDAVNVG</sequence>
<proteinExistence type="predicted"/>
<dbReference type="EMBL" id="LAZR01000013">
    <property type="protein sequence ID" value="KKO07147.1"/>
    <property type="molecule type" value="Genomic_DNA"/>
</dbReference>
<evidence type="ECO:0000313" key="1">
    <source>
        <dbReference type="EMBL" id="KKO07147.1"/>
    </source>
</evidence>
<organism evidence="1">
    <name type="scientific">marine sediment metagenome</name>
    <dbReference type="NCBI Taxonomy" id="412755"/>
    <lineage>
        <taxon>unclassified sequences</taxon>
        <taxon>metagenomes</taxon>
        <taxon>ecological metagenomes</taxon>
    </lineage>
</organism>
<comment type="caution">
    <text evidence="1">The sequence shown here is derived from an EMBL/GenBank/DDBJ whole genome shotgun (WGS) entry which is preliminary data.</text>
</comment>
<gene>
    <name evidence="1" type="ORF">LCGC14_0057150</name>
</gene>
<protein>
    <submittedName>
        <fullName evidence="1">Uncharacterized protein</fullName>
    </submittedName>
</protein>
<accession>A0A0F9Y5C0</accession>
<name>A0A0F9Y5C0_9ZZZZ</name>